<feature type="signal peptide" evidence="1">
    <location>
        <begin position="1"/>
        <end position="24"/>
    </location>
</feature>
<dbReference type="PANTHER" id="PTHR34490:SF3">
    <property type="entry name" value="GALAXIN-LIKE ISOFORM X2"/>
    <property type="match status" value="1"/>
</dbReference>
<dbReference type="Proteomes" id="UP000005408">
    <property type="component" value="Unassembled WGS sequence"/>
</dbReference>
<dbReference type="EnsemblMetazoa" id="G18199.8">
    <property type="protein sequence ID" value="G18199.8:cds"/>
    <property type="gene ID" value="G18199"/>
</dbReference>
<feature type="domain" description="Galaxin-like repeats" evidence="2">
    <location>
        <begin position="262"/>
        <end position="385"/>
    </location>
</feature>
<evidence type="ECO:0000313" key="4">
    <source>
        <dbReference type="Proteomes" id="UP000005408"/>
    </source>
</evidence>
<feature type="chain" id="PRO_5042431006" description="Galaxin-like repeats domain-containing protein" evidence="1">
    <location>
        <begin position="25"/>
        <end position="546"/>
    </location>
</feature>
<sequence>MDVPYQICIWFVVCLLRCNTTVSAESCLTFSRGVPHLESYNRETKVCCNNTLFNRIKDSDEELDCCGGVTYRTLDKICCQSNSLHERYVQSGKNQGKEQICCGTNIFQVDQIVGMSCCGNNYTKNDGCCNQTTPFNRTHSHCVRDKVVPLRHDYCNGTLFNRQTQKCCEDSTLWNISSYDWYFRCCGSEVYDQRTKQCCRGSGEKKIQPKNGQCCGTGLYDSSQELCCKTQVFPSDGRLHCCGKGTYDPSQQECCHGTNFSTAMQQGQQICCDGTVYTTNYNSKLHCCGNNVYYSTTQLCCENGSTIEKTLPDHTSCCKKNATSFYSCKKQEKKKSDFCGRQSYDKKSDLCCNNEIHRGAHKMGKRCCNPGTLAYDPRNQICCHGEVKRIAESCNSPSPSGLCSIWSQPKTQRIGFINSTADVCRKNGYILKIENPIKVYNLSPQLHISYLDVTVKANIYNSTNVPSKTEQHILLIPSNCTNMDKLKKKSFLLLTDIVFHSSQNIVYLGDSDLIFPPRRNIVQIVKRRSKSCSGYIIRNIHKILRG</sequence>
<reference evidence="3" key="1">
    <citation type="submission" date="2022-08" db="UniProtKB">
        <authorList>
            <consortium name="EnsemblMetazoa"/>
        </authorList>
    </citation>
    <scope>IDENTIFICATION</scope>
    <source>
        <strain evidence="3">05x7-T-G4-1.051#20</strain>
    </source>
</reference>
<keyword evidence="1" id="KW-0732">Signal</keyword>
<name>A0A8W8JAW1_MAGGI</name>
<dbReference type="InterPro" id="IPR056601">
    <property type="entry name" value="Galaxin_dom"/>
</dbReference>
<dbReference type="AlphaFoldDB" id="A0A8W8JAW1"/>
<dbReference type="Pfam" id="PF24748">
    <property type="entry name" value="Galaxin_repeat"/>
    <property type="match status" value="2"/>
</dbReference>
<dbReference type="EnsemblMetazoa" id="G18199.7">
    <property type="protein sequence ID" value="G18199.7:cds"/>
    <property type="gene ID" value="G18199"/>
</dbReference>
<feature type="domain" description="Galaxin-like repeats" evidence="2">
    <location>
        <begin position="128"/>
        <end position="257"/>
    </location>
</feature>
<keyword evidence="4" id="KW-1185">Reference proteome</keyword>
<dbReference type="OMA" id="WRVICAI"/>
<dbReference type="EnsemblMetazoa" id="G18199.9">
    <property type="protein sequence ID" value="G18199.9:cds"/>
    <property type="gene ID" value="G18199"/>
</dbReference>
<organism evidence="3 4">
    <name type="scientific">Magallana gigas</name>
    <name type="common">Pacific oyster</name>
    <name type="synonym">Crassostrea gigas</name>
    <dbReference type="NCBI Taxonomy" id="29159"/>
    <lineage>
        <taxon>Eukaryota</taxon>
        <taxon>Metazoa</taxon>
        <taxon>Spiralia</taxon>
        <taxon>Lophotrochozoa</taxon>
        <taxon>Mollusca</taxon>
        <taxon>Bivalvia</taxon>
        <taxon>Autobranchia</taxon>
        <taxon>Pteriomorphia</taxon>
        <taxon>Ostreida</taxon>
        <taxon>Ostreoidea</taxon>
        <taxon>Ostreidae</taxon>
        <taxon>Magallana</taxon>
    </lineage>
</organism>
<evidence type="ECO:0000313" key="3">
    <source>
        <dbReference type="EnsemblMetazoa" id="G18199.8:cds"/>
    </source>
</evidence>
<evidence type="ECO:0000256" key="1">
    <source>
        <dbReference type="SAM" id="SignalP"/>
    </source>
</evidence>
<evidence type="ECO:0000259" key="2">
    <source>
        <dbReference type="Pfam" id="PF24748"/>
    </source>
</evidence>
<proteinExistence type="predicted"/>
<protein>
    <recommendedName>
        <fullName evidence="2">Galaxin-like repeats domain-containing protein</fullName>
    </recommendedName>
</protein>
<dbReference type="PANTHER" id="PTHR34490">
    <property type="entry name" value="PROTEIN CBG12054-RELATED"/>
    <property type="match status" value="1"/>
</dbReference>
<accession>A0A8W8JAW1</accession>
<dbReference type="InterPro" id="IPR055284">
    <property type="entry name" value="Galaxin-like"/>
</dbReference>